<organism evidence="6 7">
    <name type="scientific">Candidatus Synechococcus calcipolaris G9</name>
    <dbReference type="NCBI Taxonomy" id="1497997"/>
    <lineage>
        <taxon>Bacteria</taxon>
        <taxon>Bacillati</taxon>
        <taxon>Cyanobacteriota</taxon>
        <taxon>Cyanophyceae</taxon>
        <taxon>Synechococcales</taxon>
        <taxon>Synechococcaceae</taxon>
        <taxon>Synechococcus</taxon>
    </lineage>
</organism>
<sequence>MVDARPILQICHLDFAYPGQSFLFRDLSLDLWPGDRLGLTGDNGSGKTTLFLLCAGILKPNAGLIRWLGQPVIPGQFQAGLGIVLQNPGDQLFSATVWEDVAFGPENLGLQSRNLQERVAAALQQTGTEHLAERPPHHLSGGEQRMVEIAGVLAMDPQLIIYDEPTAFLDRHSCDRLEQFLGESRHSYILASHDTALVKRVCNRWLQLQDGRLIPMDN</sequence>
<comment type="similarity">
    <text evidence="1">Belongs to the ABC transporter superfamily.</text>
</comment>
<evidence type="ECO:0000259" key="5">
    <source>
        <dbReference type="PROSITE" id="PS50893"/>
    </source>
</evidence>
<dbReference type="Pfam" id="PF00005">
    <property type="entry name" value="ABC_tran"/>
    <property type="match status" value="1"/>
</dbReference>
<gene>
    <name evidence="6" type="ORF">L3556_05585</name>
</gene>
<dbReference type="InterPro" id="IPR017871">
    <property type="entry name" value="ABC_transporter-like_CS"/>
</dbReference>
<dbReference type="InterPro" id="IPR050095">
    <property type="entry name" value="ECF_ABC_transporter_ATP-bd"/>
</dbReference>
<dbReference type="GO" id="GO:0005524">
    <property type="term" value="F:ATP binding"/>
    <property type="evidence" value="ECO:0007669"/>
    <property type="project" value="UniProtKB-KW"/>
</dbReference>
<dbReference type="InterPro" id="IPR015856">
    <property type="entry name" value="ABC_transpr_CbiO/EcfA_su"/>
</dbReference>
<dbReference type="CDD" id="cd03225">
    <property type="entry name" value="ABC_cobalt_CbiO_domain1"/>
    <property type="match status" value="1"/>
</dbReference>
<dbReference type="RefSeq" id="WP_277866318.1">
    <property type="nucleotide sequence ID" value="NZ_JAKKUT010000002.1"/>
</dbReference>
<proteinExistence type="inferred from homology"/>
<reference evidence="6" key="1">
    <citation type="journal article" date="2022" name="Genome Biol. Evol.">
        <title>A New Gene Family Diagnostic for Intracellular Biomineralization of Amorphous Ca Carbonates by Cyanobacteria.</title>
        <authorList>
            <person name="Benzerara K."/>
            <person name="Duprat E."/>
            <person name="Bitard-Feildel T."/>
            <person name="Caumes G."/>
            <person name="Cassier-Chauvat C."/>
            <person name="Chauvat F."/>
            <person name="Dezi M."/>
            <person name="Diop S.I."/>
            <person name="Gaschignard G."/>
            <person name="Gorgen S."/>
            <person name="Gugger M."/>
            <person name="Lopez-Garcia P."/>
            <person name="Millet M."/>
            <person name="Skouri-Panet F."/>
            <person name="Moreira D."/>
            <person name="Callebaut I."/>
        </authorList>
    </citation>
    <scope>NUCLEOTIDE SEQUENCE</scope>
    <source>
        <strain evidence="6">G9</strain>
    </source>
</reference>
<keyword evidence="7" id="KW-1185">Reference proteome</keyword>
<keyword evidence="2" id="KW-0813">Transport</keyword>
<dbReference type="InterPro" id="IPR003593">
    <property type="entry name" value="AAA+_ATPase"/>
</dbReference>
<evidence type="ECO:0000256" key="2">
    <source>
        <dbReference type="ARBA" id="ARBA00022448"/>
    </source>
</evidence>
<keyword evidence="3" id="KW-0547">Nucleotide-binding</keyword>
<accession>A0ABT6EX85</accession>
<comment type="caution">
    <text evidence="6">The sequence shown here is derived from an EMBL/GenBank/DDBJ whole genome shotgun (WGS) entry which is preliminary data.</text>
</comment>
<keyword evidence="4 6" id="KW-0067">ATP-binding</keyword>
<name>A0ABT6EX85_9SYNE</name>
<dbReference type="PROSITE" id="PS00211">
    <property type="entry name" value="ABC_TRANSPORTER_1"/>
    <property type="match status" value="1"/>
</dbReference>
<dbReference type="InterPro" id="IPR003439">
    <property type="entry name" value="ABC_transporter-like_ATP-bd"/>
</dbReference>
<dbReference type="PANTHER" id="PTHR43553:SF24">
    <property type="entry name" value="ENERGY-COUPLING FACTOR TRANSPORTER ATP-BINDING PROTEIN ECFA1"/>
    <property type="match status" value="1"/>
</dbReference>
<feature type="domain" description="ABC transporter" evidence="5">
    <location>
        <begin position="8"/>
        <end position="218"/>
    </location>
</feature>
<dbReference type="Gene3D" id="3.40.50.300">
    <property type="entry name" value="P-loop containing nucleotide triphosphate hydrolases"/>
    <property type="match status" value="1"/>
</dbReference>
<dbReference type="EMBL" id="JAKKUT010000002">
    <property type="protein sequence ID" value="MDG2990406.1"/>
    <property type="molecule type" value="Genomic_DNA"/>
</dbReference>
<evidence type="ECO:0000256" key="4">
    <source>
        <dbReference type="ARBA" id="ARBA00022840"/>
    </source>
</evidence>
<protein>
    <submittedName>
        <fullName evidence="6">Energy-coupling factor ABC transporter ATP-binding protein</fullName>
    </submittedName>
</protein>
<evidence type="ECO:0000256" key="3">
    <source>
        <dbReference type="ARBA" id="ARBA00022741"/>
    </source>
</evidence>
<dbReference type="Proteomes" id="UP001154265">
    <property type="component" value="Unassembled WGS sequence"/>
</dbReference>
<dbReference type="SUPFAM" id="SSF52540">
    <property type="entry name" value="P-loop containing nucleoside triphosphate hydrolases"/>
    <property type="match status" value="1"/>
</dbReference>
<dbReference type="PROSITE" id="PS50893">
    <property type="entry name" value="ABC_TRANSPORTER_2"/>
    <property type="match status" value="1"/>
</dbReference>
<dbReference type="InterPro" id="IPR027417">
    <property type="entry name" value="P-loop_NTPase"/>
</dbReference>
<dbReference type="PANTHER" id="PTHR43553">
    <property type="entry name" value="HEAVY METAL TRANSPORTER"/>
    <property type="match status" value="1"/>
</dbReference>
<evidence type="ECO:0000313" key="6">
    <source>
        <dbReference type="EMBL" id="MDG2990406.1"/>
    </source>
</evidence>
<evidence type="ECO:0000256" key="1">
    <source>
        <dbReference type="ARBA" id="ARBA00005417"/>
    </source>
</evidence>
<dbReference type="SMART" id="SM00382">
    <property type="entry name" value="AAA"/>
    <property type="match status" value="1"/>
</dbReference>
<reference evidence="6" key="2">
    <citation type="submission" date="2022-01" db="EMBL/GenBank/DDBJ databases">
        <authorList>
            <person name="Zivanovic Y."/>
            <person name="Moreira D."/>
            <person name="Lopez-Garcia P."/>
        </authorList>
    </citation>
    <scope>NUCLEOTIDE SEQUENCE</scope>
    <source>
        <strain evidence="6">G9</strain>
    </source>
</reference>
<evidence type="ECO:0000313" key="7">
    <source>
        <dbReference type="Proteomes" id="UP001154265"/>
    </source>
</evidence>